<proteinExistence type="predicted"/>
<evidence type="ECO:0000313" key="2">
    <source>
        <dbReference type="Proteomes" id="UP000054995"/>
    </source>
</evidence>
<comment type="caution">
    <text evidence="1">The sequence shown here is derived from an EMBL/GenBank/DDBJ whole genome shotgun (WGS) entry which is preliminary data.</text>
</comment>
<evidence type="ECO:0000313" key="1">
    <source>
        <dbReference type="EMBL" id="KRY81379.1"/>
    </source>
</evidence>
<gene>
    <name evidence="1" type="ORF">T4D_9696</name>
</gene>
<dbReference type="EMBL" id="JYDT01000235">
    <property type="protein sequence ID" value="KRY81379.1"/>
    <property type="molecule type" value="Genomic_DNA"/>
</dbReference>
<reference evidence="1 2" key="1">
    <citation type="submission" date="2015-01" db="EMBL/GenBank/DDBJ databases">
        <title>Evolution of Trichinella species and genotypes.</title>
        <authorList>
            <person name="Korhonen P.K."/>
            <person name="Edoardo P."/>
            <person name="Giuseppe L.R."/>
            <person name="Gasser R.B."/>
        </authorList>
    </citation>
    <scope>NUCLEOTIDE SEQUENCE [LARGE SCALE GENOMIC DNA]</scope>
    <source>
        <strain evidence="1">ISS470</strain>
    </source>
</reference>
<dbReference type="Proteomes" id="UP000054995">
    <property type="component" value="Unassembled WGS sequence"/>
</dbReference>
<keyword evidence="2" id="KW-1185">Reference proteome</keyword>
<accession>A0A0V1F804</accession>
<protein>
    <submittedName>
        <fullName evidence="1">Uncharacterized protein</fullName>
    </submittedName>
</protein>
<sequence length="61" mass="6704">MGDIARGFHLFHSTLKSESVLESSSEIAQQLCETKGYKVIESPYINASESCASLTLILLKQ</sequence>
<dbReference type="AlphaFoldDB" id="A0A0V1F804"/>
<name>A0A0V1F804_TRIPS</name>
<organism evidence="1 2">
    <name type="scientific">Trichinella pseudospiralis</name>
    <name type="common">Parasitic roundworm</name>
    <dbReference type="NCBI Taxonomy" id="6337"/>
    <lineage>
        <taxon>Eukaryota</taxon>
        <taxon>Metazoa</taxon>
        <taxon>Ecdysozoa</taxon>
        <taxon>Nematoda</taxon>
        <taxon>Enoplea</taxon>
        <taxon>Dorylaimia</taxon>
        <taxon>Trichinellida</taxon>
        <taxon>Trichinellidae</taxon>
        <taxon>Trichinella</taxon>
    </lineage>
</organism>